<dbReference type="Proteomes" id="UP000008387">
    <property type="component" value="Plasmid phbz1"/>
</dbReference>
<reference evidence="2 3" key="1">
    <citation type="journal article" date="2011" name="J. Bacteriol.">
        <title>Genome sequence of Helicobacter bizzozeronii strain CIII-1, an isolate from human gastric mucosa.</title>
        <authorList>
            <person name="Schott T."/>
            <person name="Rossi M."/>
            <person name="Hanninen M.L."/>
        </authorList>
    </citation>
    <scope>NUCLEOTIDE SEQUENCE [LARGE SCALE GENOMIC DNA]</scope>
    <source>
        <strain evidence="2 3">CIII-1</strain>
    </source>
</reference>
<dbReference type="HOGENOM" id="CLU_2916185_0_0_7"/>
<feature type="region of interest" description="Disordered" evidence="1">
    <location>
        <begin position="1"/>
        <end position="22"/>
    </location>
</feature>
<evidence type="ECO:0000313" key="2">
    <source>
        <dbReference type="EMBL" id="CCB80956.1"/>
    </source>
</evidence>
<keyword evidence="2" id="KW-0614">Plasmid</keyword>
<organism evidence="2 3">
    <name type="scientific">Helicobacter bizzozeronii (strain CIII-1)</name>
    <dbReference type="NCBI Taxonomy" id="1002804"/>
    <lineage>
        <taxon>Bacteria</taxon>
        <taxon>Pseudomonadati</taxon>
        <taxon>Campylobacterota</taxon>
        <taxon>Epsilonproteobacteria</taxon>
        <taxon>Campylobacterales</taxon>
        <taxon>Helicobacteraceae</taxon>
        <taxon>Helicobacter</taxon>
    </lineage>
</organism>
<dbReference type="EMBL" id="FR871758">
    <property type="protein sequence ID" value="CCB80956.1"/>
    <property type="molecule type" value="Genomic_DNA"/>
</dbReference>
<geneLocation type="plasmid" evidence="2 3">
    <name>phbz1</name>
</geneLocation>
<proteinExistence type="predicted"/>
<evidence type="ECO:0000256" key="1">
    <source>
        <dbReference type="SAM" id="MobiDB-lite"/>
    </source>
</evidence>
<name>F8KUM1_HELBC</name>
<keyword evidence="3" id="KW-1185">Reference proteome</keyword>
<protein>
    <submittedName>
        <fullName evidence="2">Uncharacterized protein</fullName>
    </submittedName>
</protein>
<dbReference type="AlphaFoldDB" id="F8KUM1"/>
<sequence length="61" mass="7277">MCQNLKNKSTQDRPLQRTHFFSPLRGTKERKAKIVIHHREYLKLKNCLLTTILVKDSLQKE</sequence>
<evidence type="ECO:0000313" key="3">
    <source>
        <dbReference type="Proteomes" id="UP000008387"/>
    </source>
</evidence>
<gene>
    <name evidence="2" type="ordered locus">HBZC1_p0760</name>
</gene>
<dbReference type="KEGG" id="hbi:HBZC1_p0760"/>
<accession>F8KUM1</accession>